<evidence type="ECO:0000313" key="2">
    <source>
        <dbReference type="EMBL" id="GIX88800.1"/>
    </source>
</evidence>
<comment type="caution">
    <text evidence="2">The sequence shown here is derived from an EMBL/GenBank/DDBJ whole genome shotgun (WGS) entry which is preliminary data.</text>
</comment>
<keyword evidence="3" id="KW-1185">Reference proteome</keyword>
<accession>A0AAV4NWX6</accession>
<evidence type="ECO:0000256" key="1">
    <source>
        <dbReference type="SAM" id="MobiDB-lite"/>
    </source>
</evidence>
<reference evidence="2 3" key="1">
    <citation type="submission" date="2021-06" db="EMBL/GenBank/DDBJ databases">
        <title>Caerostris darwini draft genome.</title>
        <authorList>
            <person name="Kono N."/>
            <person name="Arakawa K."/>
        </authorList>
    </citation>
    <scope>NUCLEOTIDE SEQUENCE [LARGE SCALE GENOMIC DNA]</scope>
</reference>
<evidence type="ECO:0000313" key="3">
    <source>
        <dbReference type="Proteomes" id="UP001054837"/>
    </source>
</evidence>
<organism evidence="2 3">
    <name type="scientific">Caerostris darwini</name>
    <dbReference type="NCBI Taxonomy" id="1538125"/>
    <lineage>
        <taxon>Eukaryota</taxon>
        <taxon>Metazoa</taxon>
        <taxon>Ecdysozoa</taxon>
        <taxon>Arthropoda</taxon>
        <taxon>Chelicerata</taxon>
        <taxon>Arachnida</taxon>
        <taxon>Araneae</taxon>
        <taxon>Araneomorphae</taxon>
        <taxon>Entelegynae</taxon>
        <taxon>Araneoidea</taxon>
        <taxon>Araneidae</taxon>
        <taxon>Caerostris</taxon>
    </lineage>
</organism>
<feature type="region of interest" description="Disordered" evidence="1">
    <location>
        <begin position="72"/>
        <end position="91"/>
    </location>
</feature>
<name>A0AAV4NWX6_9ARAC</name>
<dbReference type="EMBL" id="BPLQ01002108">
    <property type="protein sequence ID" value="GIX88800.1"/>
    <property type="molecule type" value="Genomic_DNA"/>
</dbReference>
<sequence length="164" mass="18271">MSHSSIRIDGPEGSYLRQSQNESIKMQAAGMVRFVVCQANGVGASQSEEGVEIYIFQNRCKFSLIRFSGMKGQDVSSGQKTGSKSREDPANIYLPNSTWGSRTGRELSVWPGCRTSRNTNICSSPEPRFDEMATYYMSGHTRTRRFGEGLSWEYATGCLNERGL</sequence>
<protein>
    <submittedName>
        <fullName evidence="2">Uncharacterized protein</fullName>
    </submittedName>
</protein>
<proteinExistence type="predicted"/>
<dbReference type="AlphaFoldDB" id="A0AAV4NWX6"/>
<dbReference type="Proteomes" id="UP001054837">
    <property type="component" value="Unassembled WGS sequence"/>
</dbReference>
<gene>
    <name evidence="2" type="ORF">CDAR_165351</name>
</gene>